<dbReference type="Proteomes" id="UP000239002">
    <property type="component" value="Unassembled WGS sequence"/>
</dbReference>
<evidence type="ECO:0000313" key="2">
    <source>
        <dbReference type="EMBL" id="PPK93370.1"/>
    </source>
</evidence>
<dbReference type="PROSITE" id="PS51257">
    <property type="entry name" value="PROKAR_LIPOPROTEIN"/>
    <property type="match status" value="1"/>
</dbReference>
<dbReference type="EMBL" id="PTJE01000007">
    <property type="protein sequence ID" value="PPK93370.1"/>
    <property type="molecule type" value="Genomic_DNA"/>
</dbReference>
<evidence type="ECO:0000313" key="3">
    <source>
        <dbReference type="Proteomes" id="UP000239002"/>
    </source>
</evidence>
<proteinExistence type="predicted"/>
<name>A0A2S6IGT5_9FLAO</name>
<dbReference type="Pfam" id="PF13648">
    <property type="entry name" value="Lipocalin_4"/>
    <property type="match status" value="1"/>
</dbReference>
<comment type="caution">
    <text evidence="2">The sequence shown here is derived from an EMBL/GenBank/DDBJ whole genome shotgun (WGS) entry which is preliminary data.</text>
</comment>
<organism evidence="2 3">
    <name type="scientific">Nonlabens xylanidelens</name>
    <dbReference type="NCBI Taxonomy" id="191564"/>
    <lineage>
        <taxon>Bacteria</taxon>
        <taxon>Pseudomonadati</taxon>
        <taxon>Bacteroidota</taxon>
        <taxon>Flavobacteriia</taxon>
        <taxon>Flavobacteriales</taxon>
        <taxon>Flavobacteriaceae</taxon>
        <taxon>Nonlabens</taxon>
    </lineage>
</organism>
<feature type="domain" description="Lipocalin-like" evidence="1">
    <location>
        <begin position="25"/>
        <end position="102"/>
    </location>
</feature>
<dbReference type="InterPro" id="IPR024311">
    <property type="entry name" value="Lipocalin-like"/>
</dbReference>
<dbReference type="RefSeq" id="WP_104516349.1">
    <property type="nucleotide sequence ID" value="NZ_MQVW01000002.1"/>
</dbReference>
<accession>A0A2S6IGT5</accession>
<evidence type="ECO:0000259" key="1">
    <source>
        <dbReference type="Pfam" id="PF13648"/>
    </source>
</evidence>
<dbReference type="AlphaFoldDB" id="A0A2S6IGT5"/>
<gene>
    <name evidence="2" type="ORF">LY01_02658</name>
</gene>
<sequence>MKKLLFLLSVFLFISCDTSEKYQKIAGEWECTSWVVVATGQDKCNDNVFFDFKADKTYSSKLGNINETGVYQLAERKLFSTAEGKMEIAVDISISTQDTLQFEMSNLGQKEILTLLRKK</sequence>
<keyword evidence="3" id="KW-1185">Reference proteome</keyword>
<dbReference type="OrthoDB" id="1139191at2"/>
<protein>
    <submittedName>
        <fullName evidence="2">Lipocalin-like protein</fullName>
    </submittedName>
</protein>
<reference evidence="2 3" key="1">
    <citation type="submission" date="2018-02" db="EMBL/GenBank/DDBJ databases">
        <title>Genomic Encyclopedia of Archaeal and Bacterial Type Strains, Phase II (KMG-II): from individual species to whole genera.</title>
        <authorList>
            <person name="Goeker M."/>
        </authorList>
    </citation>
    <scope>NUCLEOTIDE SEQUENCE [LARGE SCALE GENOMIC DNA]</scope>
    <source>
        <strain evidence="2 3">DSM 16809</strain>
    </source>
</reference>